<organism evidence="1 2">
    <name type="scientific">Paraburkholderia terricola</name>
    <dbReference type="NCBI Taxonomy" id="169427"/>
    <lineage>
        <taxon>Bacteria</taxon>
        <taxon>Pseudomonadati</taxon>
        <taxon>Pseudomonadota</taxon>
        <taxon>Betaproteobacteria</taxon>
        <taxon>Burkholderiales</taxon>
        <taxon>Burkholderiaceae</taxon>
        <taxon>Paraburkholderia</taxon>
    </lineage>
</organism>
<dbReference type="EMBL" id="JAVDRP010000005">
    <property type="protein sequence ID" value="MDR6409550.1"/>
    <property type="molecule type" value="Genomic_DNA"/>
</dbReference>
<gene>
    <name evidence="1" type="ORF">J2804_002955</name>
</gene>
<evidence type="ECO:0000313" key="1">
    <source>
        <dbReference type="EMBL" id="MDR6409550.1"/>
    </source>
</evidence>
<dbReference type="RefSeq" id="WP_310121170.1">
    <property type="nucleotide sequence ID" value="NZ_JAVDQV010000003.1"/>
</dbReference>
<evidence type="ECO:0000313" key="2">
    <source>
        <dbReference type="Proteomes" id="UP001264340"/>
    </source>
</evidence>
<evidence type="ECO:0008006" key="3">
    <source>
        <dbReference type="Google" id="ProtNLM"/>
    </source>
</evidence>
<protein>
    <recommendedName>
        <fullName evidence="3">Transposase</fullName>
    </recommendedName>
</protein>
<dbReference type="Proteomes" id="UP001264340">
    <property type="component" value="Unassembled WGS sequence"/>
</dbReference>
<keyword evidence="2" id="KW-1185">Reference proteome</keyword>
<name>A0ABU1LSP3_9BURK</name>
<comment type="caution">
    <text evidence="1">The sequence shown here is derived from an EMBL/GenBank/DDBJ whole genome shotgun (WGS) entry which is preliminary data.</text>
</comment>
<accession>A0ABU1LSP3</accession>
<proteinExistence type="predicted"/>
<reference evidence="1 2" key="1">
    <citation type="submission" date="2023-07" db="EMBL/GenBank/DDBJ databases">
        <title>Sorghum-associated microbial communities from plants grown in Nebraska, USA.</title>
        <authorList>
            <person name="Schachtman D."/>
        </authorList>
    </citation>
    <scope>NUCLEOTIDE SEQUENCE [LARGE SCALE GENOMIC DNA]</scope>
    <source>
        <strain evidence="1 2">DS1316</strain>
    </source>
</reference>
<sequence length="57" mass="6188">MTTCSVMRGTSALAARTAFGYRDLKALSRRVRGKDGPLCCVSRLTGVSQRVPREVSD</sequence>